<dbReference type="SUPFAM" id="SSF48097">
    <property type="entry name" value="Regulator of G-protein signaling, RGS"/>
    <property type="match status" value="1"/>
</dbReference>
<dbReference type="InterPro" id="IPR044926">
    <property type="entry name" value="RGS_subdomain_2"/>
</dbReference>
<dbReference type="Proteomes" id="UP000094236">
    <property type="component" value="Unassembled WGS sequence"/>
</dbReference>
<feature type="region of interest" description="Disordered" evidence="1">
    <location>
        <begin position="1"/>
        <end position="28"/>
    </location>
</feature>
<dbReference type="AlphaFoldDB" id="A0A1E4TX75"/>
<feature type="compositionally biased region" description="Low complexity" evidence="1">
    <location>
        <begin position="125"/>
        <end position="150"/>
    </location>
</feature>
<feature type="domain" description="RGS" evidence="2">
    <location>
        <begin position="269"/>
        <end position="378"/>
    </location>
</feature>
<evidence type="ECO:0000313" key="3">
    <source>
        <dbReference type="EMBL" id="ODV96365.1"/>
    </source>
</evidence>
<dbReference type="InterPro" id="IPR016137">
    <property type="entry name" value="RGS"/>
</dbReference>
<dbReference type="OrthoDB" id="4097096at2759"/>
<dbReference type="Pfam" id="PF00615">
    <property type="entry name" value="RGS"/>
    <property type="match status" value="1"/>
</dbReference>
<sequence length="555" mass="63128">MSYEITSEEDPLHSSAASTSTNTSASERECLNPNCNISNRPTLEEVVYSCCQVAATNESILKTPIQVLQMDKHSPLSFDPGNFIEFLKNSHCEENLQFLIEIYKYEVIWNKLFKRRSSVLKCKKTNTTNASNNSNITRTNTAVSSTSNTNYSPITLTNSSKYSSSNNKTPRRNEELSKSIKDLEISLPKIINSDYEDDEARSFVFPGASNKNHHGLWKMATTQSGGDKKERWNDYWIENENDKDALSLGSSDNDDEAGPIPYIPEQNEQNEQDEQNYDLLDELEDEEEYDYEADFKDDADAETKQDLKNQWNLIIDNYIKENSPFQINLTNNIYKQVLIRSNNPRILYHSPEILVDAKNFVLQLLRENVYANFIKEYYCGPAEKTQALSPSPPLQEQQQQQQQQQQIQPKAGSPSSLSSSASSREKSPASPISPFSSILKHFYTSATDANANALNNSRRPAKSHAPHHHNHHHHNHLHRSHHSVDQIMPLVKSKSPTLVSTRGPCNVRTEDAMIGGSLRKSPEPHETNGIPSRNHKGDDESYHHRSGWMRKILRH</sequence>
<dbReference type="PROSITE" id="PS50132">
    <property type="entry name" value="RGS"/>
    <property type="match status" value="2"/>
</dbReference>
<feature type="compositionally biased region" description="Basic residues" evidence="1">
    <location>
        <begin position="544"/>
        <end position="555"/>
    </location>
</feature>
<gene>
    <name evidence="3" type="ORF">PACTADRAFT_16503</name>
</gene>
<dbReference type="Gene3D" id="1.10.167.10">
    <property type="entry name" value="Regulator of G-protein Signalling 4, domain 2"/>
    <property type="match status" value="1"/>
</dbReference>
<proteinExistence type="predicted"/>
<feature type="region of interest" description="Disordered" evidence="1">
    <location>
        <begin position="125"/>
        <end position="176"/>
    </location>
</feature>
<feature type="domain" description="RGS" evidence="2">
    <location>
        <begin position="83"/>
        <end position="106"/>
    </location>
</feature>
<protein>
    <recommendedName>
        <fullName evidence="2">RGS domain-containing protein</fullName>
    </recommendedName>
</protein>
<organism evidence="3 4">
    <name type="scientific">Pachysolen tannophilus NRRL Y-2460</name>
    <dbReference type="NCBI Taxonomy" id="669874"/>
    <lineage>
        <taxon>Eukaryota</taxon>
        <taxon>Fungi</taxon>
        <taxon>Dikarya</taxon>
        <taxon>Ascomycota</taxon>
        <taxon>Saccharomycotina</taxon>
        <taxon>Pichiomycetes</taxon>
        <taxon>Pachysolenaceae</taxon>
        <taxon>Pachysolen</taxon>
    </lineage>
</organism>
<keyword evidence="4" id="KW-1185">Reference proteome</keyword>
<feature type="region of interest" description="Disordered" evidence="1">
    <location>
        <begin position="385"/>
        <end position="433"/>
    </location>
</feature>
<feature type="compositionally biased region" description="Low complexity" evidence="1">
    <location>
        <begin position="395"/>
        <end position="433"/>
    </location>
</feature>
<evidence type="ECO:0000259" key="2">
    <source>
        <dbReference type="PROSITE" id="PS50132"/>
    </source>
</evidence>
<accession>A0A1E4TX75</accession>
<feature type="compositionally biased region" description="Low complexity" evidence="1">
    <location>
        <begin position="14"/>
        <end position="25"/>
    </location>
</feature>
<dbReference type="InterPro" id="IPR036305">
    <property type="entry name" value="RGS_sf"/>
</dbReference>
<dbReference type="EMBL" id="KV454013">
    <property type="protein sequence ID" value="ODV96365.1"/>
    <property type="molecule type" value="Genomic_DNA"/>
</dbReference>
<name>A0A1E4TX75_PACTA</name>
<evidence type="ECO:0000313" key="4">
    <source>
        <dbReference type="Proteomes" id="UP000094236"/>
    </source>
</evidence>
<reference evidence="4" key="1">
    <citation type="submission" date="2016-05" db="EMBL/GenBank/DDBJ databases">
        <title>Comparative genomics of biotechnologically important yeasts.</title>
        <authorList>
            <consortium name="DOE Joint Genome Institute"/>
            <person name="Riley R."/>
            <person name="Haridas S."/>
            <person name="Wolfe K.H."/>
            <person name="Lopes M.R."/>
            <person name="Hittinger C.T."/>
            <person name="Goker M."/>
            <person name="Salamov A."/>
            <person name="Wisecaver J."/>
            <person name="Long T.M."/>
            <person name="Aerts A.L."/>
            <person name="Barry K."/>
            <person name="Choi C."/>
            <person name="Clum A."/>
            <person name="Coughlan A.Y."/>
            <person name="Deshpande S."/>
            <person name="Douglass A.P."/>
            <person name="Hanson S.J."/>
            <person name="Klenk H.-P."/>
            <person name="Labutti K."/>
            <person name="Lapidus A."/>
            <person name="Lindquist E."/>
            <person name="Lipzen A."/>
            <person name="Meier-Kolthoff J.P."/>
            <person name="Ohm R.A."/>
            <person name="Otillar R.P."/>
            <person name="Pangilinan J."/>
            <person name="Peng Y."/>
            <person name="Rokas A."/>
            <person name="Rosa C.A."/>
            <person name="Scheuner C."/>
            <person name="Sibirny A.A."/>
            <person name="Slot J.C."/>
            <person name="Stielow J.B."/>
            <person name="Sun H."/>
            <person name="Kurtzman C.P."/>
            <person name="Blackwell M."/>
            <person name="Grigoriev I.V."/>
            <person name="Jeffries T.W."/>
        </authorList>
    </citation>
    <scope>NUCLEOTIDE SEQUENCE [LARGE SCALE GENOMIC DNA]</scope>
    <source>
        <strain evidence="4">NRRL Y-2460</strain>
    </source>
</reference>
<feature type="compositionally biased region" description="Basic residues" evidence="1">
    <location>
        <begin position="459"/>
        <end position="481"/>
    </location>
</feature>
<feature type="region of interest" description="Disordered" evidence="1">
    <location>
        <begin position="243"/>
        <end position="272"/>
    </location>
</feature>
<feature type="compositionally biased region" description="Low complexity" evidence="1">
    <location>
        <begin position="158"/>
        <end position="168"/>
    </location>
</feature>
<feature type="region of interest" description="Disordered" evidence="1">
    <location>
        <begin position="515"/>
        <end position="555"/>
    </location>
</feature>
<feature type="region of interest" description="Disordered" evidence="1">
    <location>
        <begin position="456"/>
        <end position="483"/>
    </location>
</feature>
<evidence type="ECO:0000256" key="1">
    <source>
        <dbReference type="SAM" id="MobiDB-lite"/>
    </source>
</evidence>